<dbReference type="WBParaSite" id="SMUV_0000709001-mRNA-1">
    <property type="protein sequence ID" value="SMUV_0000709001-mRNA-1"/>
    <property type="gene ID" value="SMUV_0000709001"/>
</dbReference>
<feature type="compositionally biased region" description="Low complexity" evidence="1">
    <location>
        <begin position="149"/>
        <end position="163"/>
    </location>
</feature>
<protein>
    <submittedName>
        <fullName evidence="3">Uncharacterized protein</fullName>
    </submittedName>
</protein>
<dbReference type="AlphaFoldDB" id="A0A0N5AQW3"/>
<feature type="region of interest" description="Disordered" evidence="1">
    <location>
        <begin position="149"/>
        <end position="188"/>
    </location>
</feature>
<dbReference type="Proteomes" id="UP000046393">
    <property type="component" value="Unplaced"/>
</dbReference>
<name>A0A0N5AQW3_9BILA</name>
<evidence type="ECO:0000313" key="2">
    <source>
        <dbReference type="Proteomes" id="UP000046393"/>
    </source>
</evidence>
<feature type="compositionally biased region" description="Acidic residues" evidence="1">
    <location>
        <begin position="164"/>
        <end position="178"/>
    </location>
</feature>
<sequence length="328" mass="36080">MVVDLRLQNSNTAVMVSQLLAEAPAEGHVSRQDRSQISAVEKRIRNRSLCSLLYTPPPYPGYTAIMSNIRATGIVDFSYSPCKNDSTPLFRRDSCHHQLTASTNFVSCCGDSHQGVCLTPDFDQTSPTDDCKGFCSNRDIWSNPRKITAASKGSSGYGSASSESDQENEQQNIDDETTAEQRGRLPHVSCAAHARLRMRKPNGNKSRRRSVPAYLRDAFSDEIVRALQVGRVLQYETDADTGISTPIVNAKSINRPESVLQLARKFAEASAAQDNRLFGSNRRVRSVEAGSHQNAFGVASAVEVQKDADYQRELIKRPGGIACLCKFC</sequence>
<accession>A0A0N5AQW3</accession>
<keyword evidence="2" id="KW-1185">Reference proteome</keyword>
<proteinExistence type="predicted"/>
<evidence type="ECO:0000256" key="1">
    <source>
        <dbReference type="SAM" id="MobiDB-lite"/>
    </source>
</evidence>
<reference evidence="3" key="1">
    <citation type="submission" date="2016-04" db="UniProtKB">
        <authorList>
            <consortium name="WormBaseParasite"/>
        </authorList>
    </citation>
    <scope>IDENTIFICATION</scope>
</reference>
<organism evidence="2 3">
    <name type="scientific">Syphacia muris</name>
    <dbReference type="NCBI Taxonomy" id="451379"/>
    <lineage>
        <taxon>Eukaryota</taxon>
        <taxon>Metazoa</taxon>
        <taxon>Ecdysozoa</taxon>
        <taxon>Nematoda</taxon>
        <taxon>Chromadorea</taxon>
        <taxon>Rhabditida</taxon>
        <taxon>Spirurina</taxon>
        <taxon>Oxyuridomorpha</taxon>
        <taxon>Oxyuroidea</taxon>
        <taxon>Oxyuridae</taxon>
        <taxon>Syphacia</taxon>
    </lineage>
</organism>
<evidence type="ECO:0000313" key="3">
    <source>
        <dbReference type="WBParaSite" id="SMUV_0000709001-mRNA-1"/>
    </source>
</evidence>